<gene>
    <name evidence="1" type="ORF">NRK68_34170</name>
</gene>
<geneLocation type="plasmid" evidence="1 2">
    <name>unnamed1</name>
</geneLocation>
<accession>A0ABY5Q795</accession>
<organism evidence="1 2">
    <name type="scientific">Streptomyces yangpuensis</name>
    <dbReference type="NCBI Taxonomy" id="1648182"/>
    <lineage>
        <taxon>Bacteria</taxon>
        <taxon>Bacillati</taxon>
        <taxon>Actinomycetota</taxon>
        <taxon>Actinomycetes</taxon>
        <taxon>Kitasatosporales</taxon>
        <taxon>Streptomycetaceae</taxon>
        <taxon>Streptomyces</taxon>
    </lineage>
</organism>
<evidence type="ECO:0000313" key="2">
    <source>
        <dbReference type="Proteomes" id="UP001057738"/>
    </source>
</evidence>
<dbReference type="GeneID" id="95578585"/>
<dbReference type="RefSeq" id="WP_257858068.1">
    <property type="nucleotide sequence ID" value="NZ_CP102515.1"/>
</dbReference>
<keyword evidence="1" id="KW-0614">Plasmid</keyword>
<dbReference type="Pfam" id="PF19746">
    <property type="entry name" value="DUF6233"/>
    <property type="match status" value="1"/>
</dbReference>
<dbReference type="InterPro" id="IPR046200">
    <property type="entry name" value="DUF6233"/>
</dbReference>
<name>A0ABY5Q795_9ACTN</name>
<dbReference type="Proteomes" id="UP001057738">
    <property type="component" value="Plasmid unnamed1"/>
</dbReference>
<reference evidence="1" key="1">
    <citation type="submission" date="2022-08" db="EMBL/GenBank/DDBJ databases">
        <authorList>
            <person name="Tian L."/>
        </authorList>
    </citation>
    <scope>NUCLEOTIDE SEQUENCE</scope>
    <source>
        <strain evidence="1">CM253</strain>
        <plasmid evidence="1">unnamed1</plasmid>
    </source>
</reference>
<dbReference type="EMBL" id="CP102515">
    <property type="protein sequence ID" value="UUY52326.1"/>
    <property type="molecule type" value="Genomic_DNA"/>
</dbReference>
<keyword evidence="2" id="KW-1185">Reference proteome</keyword>
<protein>
    <submittedName>
        <fullName evidence="1">DUF6233 domain-containing protein</fullName>
    </submittedName>
</protein>
<sequence>MPGPDPLLPLPPALEQLLVIRRWLELTLARVDERIAAVRAADAENARRRPLPEPPQWWIEYGIGVRRTPERVHTGDCPVSTRGRPATAQGVREILLTVPDVVACPLCRPDSELGLLDT</sequence>
<evidence type="ECO:0000313" key="1">
    <source>
        <dbReference type="EMBL" id="UUY52326.1"/>
    </source>
</evidence>
<proteinExistence type="predicted"/>